<organism evidence="9 10">
    <name type="scientific">Sumerlaea chitinivorans</name>
    <dbReference type="NCBI Taxonomy" id="2250252"/>
    <lineage>
        <taxon>Bacteria</taxon>
        <taxon>Candidatus Sumerlaeota</taxon>
        <taxon>Candidatus Sumerlaeia</taxon>
        <taxon>Candidatus Sumerlaeales</taxon>
        <taxon>Candidatus Sumerlaeaceae</taxon>
        <taxon>Candidatus Sumerlaea</taxon>
    </lineage>
</organism>
<name>A0A2Z4Y7H7_SUMC1</name>
<keyword evidence="2 4" id="KW-0819">tRNA processing</keyword>
<dbReference type="EMBL" id="CP030759">
    <property type="protein sequence ID" value="AXA37170.1"/>
    <property type="molecule type" value="Genomic_DNA"/>
</dbReference>
<comment type="catalytic activity">
    <reaction evidence="4 7">
        <text>uridine(38/39/40) in tRNA = pseudouridine(38/39/40) in tRNA</text>
        <dbReference type="Rhea" id="RHEA:22376"/>
        <dbReference type="Rhea" id="RHEA-COMP:10085"/>
        <dbReference type="Rhea" id="RHEA-COMP:10087"/>
        <dbReference type="ChEBI" id="CHEBI:65314"/>
        <dbReference type="ChEBI" id="CHEBI:65315"/>
        <dbReference type="EC" id="5.4.99.12"/>
    </reaction>
</comment>
<accession>A0A2Z4Y7H7</accession>
<dbReference type="FunFam" id="3.30.70.580:FF:000001">
    <property type="entry name" value="tRNA pseudouridine synthase A"/>
    <property type="match status" value="1"/>
</dbReference>
<protein>
    <recommendedName>
        <fullName evidence="4">tRNA pseudouridine synthase A</fullName>
        <ecNumber evidence="4">5.4.99.12</ecNumber>
    </recommendedName>
    <alternativeName>
        <fullName evidence="4">tRNA pseudouridine(38-40) synthase</fullName>
    </alternativeName>
    <alternativeName>
        <fullName evidence="4">tRNA pseudouridylate synthase I</fullName>
    </alternativeName>
    <alternativeName>
        <fullName evidence="4">tRNA-uridine isomerase I</fullName>
    </alternativeName>
</protein>
<dbReference type="InterPro" id="IPR001406">
    <property type="entry name" value="PsdUridine_synth_TruA"/>
</dbReference>
<comment type="caution">
    <text evidence="4">Lacks conserved residue(s) required for the propagation of feature annotation.</text>
</comment>
<evidence type="ECO:0000313" key="10">
    <source>
        <dbReference type="Proteomes" id="UP000262583"/>
    </source>
</evidence>
<dbReference type="NCBIfam" id="TIGR00071">
    <property type="entry name" value="hisT_truA"/>
    <property type="match status" value="1"/>
</dbReference>
<evidence type="ECO:0000256" key="4">
    <source>
        <dbReference type="HAMAP-Rule" id="MF_00171"/>
    </source>
</evidence>
<reference evidence="9 10" key="1">
    <citation type="submission" date="2018-05" db="EMBL/GenBank/DDBJ databases">
        <title>A metagenomic window into the 2 km-deep terrestrial subsurface aquifer revealed taxonomically and functionally diverse microbial community comprising novel uncultured bacterial lineages.</title>
        <authorList>
            <person name="Kadnikov V.V."/>
            <person name="Mardanov A.V."/>
            <person name="Beletsky A.V."/>
            <person name="Banks D."/>
            <person name="Pimenov N.V."/>
            <person name="Frank Y.A."/>
            <person name="Karnachuk O.V."/>
            <person name="Ravin N.V."/>
        </authorList>
    </citation>
    <scope>NUCLEOTIDE SEQUENCE [LARGE SCALE GENOMIC DNA]</scope>
    <source>
        <strain evidence="9">BY</strain>
    </source>
</reference>
<comment type="subunit">
    <text evidence="4">Homodimer.</text>
</comment>
<dbReference type="InterPro" id="IPR020095">
    <property type="entry name" value="PsdUridine_synth_TruA_C"/>
</dbReference>
<sequence length="269" mass="30173">MIGRTEKRVIRMTLEYDGTRYVGWQRQKNGVSVQEKVEEALSRHLGERIRVTAAGRTDSGVHALGQVISFSTRTRLSPHAIARGALPYLPRDIAILNAAEASPDFNARRHARLRWYRYFILNRSIAPAVGAAYLTHVPYRLDLQRMEAVAEIVAGHHDFRAFRAKTCTAVRTHLTLHKPEITLLPDGVLMLDFRCQSFLQNMVRILAGVMVNCARGKMSLDAVRAMLATGERPNEAVTLPPNGLFLYRVLYPGDPELEALLRHAPGARS</sequence>
<evidence type="ECO:0000259" key="8">
    <source>
        <dbReference type="Pfam" id="PF01416"/>
    </source>
</evidence>
<keyword evidence="3 4" id="KW-0413">Isomerase</keyword>
<feature type="binding site" evidence="4 6">
    <location>
        <position position="116"/>
    </location>
    <ligand>
        <name>substrate</name>
    </ligand>
</feature>
<dbReference type="EC" id="5.4.99.12" evidence="4"/>
<dbReference type="GO" id="GO:0003723">
    <property type="term" value="F:RNA binding"/>
    <property type="evidence" value="ECO:0007669"/>
    <property type="project" value="InterPro"/>
</dbReference>
<dbReference type="HAMAP" id="MF_00171">
    <property type="entry name" value="TruA"/>
    <property type="match status" value="1"/>
</dbReference>
<proteinExistence type="inferred from homology"/>
<evidence type="ECO:0000256" key="2">
    <source>
        <dbReference type="ARBA" id="ARBA00022694"/>
    </source>
</evidence>
<dbReference type="Gene3D" id="3.30.70.580">
    <property type="entry name" value="Pseudouridine synthase I, catalytic domain, N-terminal subdomain"/>
    <property type="match status" value="1"/>
</dbReference>
<dbReference type="Gene3D" id="3.30.70.660">
    <property type="entry name" value="Pseudouridine synthase I, catalytic domain, C-terminal subdomain"/>
    <property type="match status" value="1"/>
</dbReference>
<evidence type="ECO:0000256" key="7">
    <source>
        <dbReference type="RuleBase" id="RU003792"/>
    </source>
</evidence>
<dbReference type="GO" id="GO:0160147">
    <property type="term" value="F:tRNA pseudouridine(38-40) synthase activity"/>
    <property type="evidence" value="ECO:0007669"/>
    <property type="project" value="UniProtKB-EC"/>
</dbReference>
<dbReference type="AlphaFoldDB" id="A0A2Z4Y7H7"/>
<dbReference type="PANTHER" id="PTHR11142">
    <property type="entry name" value="PSEUDOURIDYLATE SYNTHASE"/>
    <property type="match status" value="1"/>
</dbReference>
<dbReference type="PIRSF" id="PIRSF001430">
    <property type="entry name" value="tRNA_psdUrid_synth"/>
    <property type="match status" value="1"/>
</dbReference>
<dbReference type="InterPro" id="IPR020094">
    <property type="entry name" value="TruA/RsuA/RluB/E/F_N"/>
</dbReference>
<feature type="domain" description="Pseudouridine synthase I TruA alpha/beta" evidence="8">
    <location>
        <begin position="15"/>
        <end position="105"/>
    </location>
</feature>
<dbReference type="CDD" id="cd02570">
    <property type="entry name" value="PseudoU_synth_EcTruA"/>
    <property type="match status" value="1"/>
</dbReference>
<evidence type="ECO:0000256" key="5">
    <source>
        <dbReference type="PIRSR" id="PIRSR001430-1"/>
    </source>
</evidence>
<comment type="similarity">
    <text evidence="1 4 7">Belongs to the tRNA pseudouridine synthase TruA family.</text>
</comment>
<dbReference type="GO" id="GO:0031119">
    <property type="term" value="P:tRNA pseudouridine synthesis"/>
    <property type="evidence" value="ECO:0007669"/>
    <property type="project" value="UniProtKB-UniRule"/>
</dbReference>
<dbReference type="InterPro" id="IPR020097">
    <property type="entry name" value="PsdUridine_synth_TruA_a/b_dom"/>
</dbReference>
<dbReference type="Pfam" id="PF01416">
    <property type="entry name" value="PseudoU_synth_1"/>
    <property type="match status" value="2"/>
</dbReference>
<feature type="domain" description="Pseudouridine synthase I TruA alpha/beta" evidence="8">
    <location>
        <begin position="153"/>
        <end position="252"/>
    </location>
</feature>
<evidence type="ECO:0000256" key="6">
    <source>
        <dbReference type="PIRSR" id="PIRSR001430-2"/>
    </source>
</evidence>
<dbReference type="SUPFAM" id="SSF55120">
    <property type="entry name" value="Pseudouridine synthase"/>
    <property type="match status" value="1"/>
</dbReference>
<dbReference type="PANTHER" id="PTHR11142:SF0">
    <property type="entry name" value="TRNA PSEUDOURIDINE SYNTHASE-LIKE 1"/>
    <property type="match status" value="1"/>
</dbReference>
<dbReference type="KEGG" id="schv:BRCON_2400"/>
<evidence type="ECO:0000313" key="9">
    <source>
        <dbReference type="EMBL" id="AXA37170.1"/>
    </source>
</evidence>
<evidence type="ECO:0000256" key="3">
    <source>
        <dbReference type="ARBA" id="ARBA00023235"/>
    </source>
</evidence>
<dbReference type="Proteomes" id="UP000262583">
    <property type="component" value="Chromosome"/>
</dbReference>
<gene>
    <name evidence="4" type="primary">truA</name>
    <name evidence="9" type="ORF">BRCON_2400</name>
</gene>
<evidence type="ECO:0000256" key="1">
    <source>
        <dbReference type="ARBA" id="ARBA00009375"/>
    </source>
</evidence>
<feature type="active site" description="Nucleophile" evidence="4 5">
    <location>
        <position position="58"/>
    </location>
</feature>
<comment type="function">
    <text evidence="4">Formation of pseudouridine at positions 38, 39 and 40 in the anticodon stem and loop of transfer RNAs.</text>
</comment>
<dbReference type="InterPro" id="IPR020103">
    <property type="entry name" value="PsdUridine_synth_cat_dom_sf"/>
</dbReference>